<dbReference type="InterPro" id="IPR017560">
    <property type="entry name" value="Cyt_c_biogenesis_CcmI"/>
</dbReference>
<keyword evidence="2" id="KW-0472">Membrane</keyword>
<gene>
    <name evidence="3" type="primary">ccmI</name>
    <name evidence="3" type="ORF">HRQ87_16395</name>
</gene>
<name>A0ABX2ITZ3_9RHOB</name>
<sequence>MIFWILTALLALTITLLVVVSLLRRQGRVQPAVAYDMQIYRDQLKEIERDLARNVITDDEAGRLRTEVSRRLLEADRKFQKVQSVKAPAETHMSGIVVGFIALVIVGGSFAIYTAIGTPGYGDLPHRDRMEASEIARENRPSQAVAEAEIALRRAPTTPPQGQDTALMDRLRAILQENPDDLQGQMLLVSNEIRLQNFAAAHVAQAKVVELKGDQATAEDHADLAELLILAANGYVSPQAETALEQALARDNMNGRAQYYSGLMFSQTGRPDLAFRIWRQQLDQGPPDAPWIRPIMNQIEGMAMRAGVRYTPPDIPFGPSLDDMAAAENMTPEERTQMIRGMVNGLSDRLSSAGGPPEEWARLIRAYGVLGETDRARAVWEDAQQAFEGLEDALDIIESAAVQAGVAG</sequence>
<dbReference type="InterPro" id="IPR011990">
    <property type="entry name" value="TPR-like_helical_dom_sf"/>
</dbReference>
<dbReference type="Gene3D" id="1.25.40.10">
    <property type="entry name" value="Tetratricopeptide repeat domain"/>
    <property type="match status" value="1"/>
</dbReference>
<organism evidence="3 4">
    <name type="scientific">Parasulfitobacter algicola</name>
    <dbReference type="NCBI Taxonomy" id="2614809"/>
    <lineage>
        <taxon>Bacteria</taxon>
        <taxon>Pseudomonadati</taxon>
        <taxon>Pseudomonadota</taxon>
        <taxon>Alphaproteobacteria</taxon>
        <taxon>Rhodobacterales</taxon>
        <taxon>Roseobacteraceae</taxon>
        <taxon>Parasulfitobacter</taxon>
    </lineage>
</organism>
<keyword evidence="1" id="KW-0201">Cytochrome c-type biogenesis</keyword>
<dbReference type="Proteomes" id="UP000777935">
    <property type="component" value="Unassembled WGS sequence"/>
</dbReference>
<dbReference type="EMBL" id="JABUFE010000012">
    <property type="protein sequence ID" value="NSX56371.1"/>
    <property type="molecule type" value="Genomic_DNA"/>
</dbReference>
<comment type="caution">
    <text evidence="3">The sequence shown here is derived from an EMBL/GenBank/DDBJ whole genome shotgun (WGS) entry which is preliminary data.</text>
</comment>
<dbReference type="SUPFAM" id="SSF48452">
    <property type="entry name" value="TPR-like"/>
    <property type="match status" value="1"/>
</dbReference>
<dbReference type="NCBIfam" id="TIGR03142">
    <property type="entry name" value="cytochro_ccmI"/>
    <property type="match status" value="1"/>
</dbReference>
<protein>
    <submittedName>
        <fullName evidence="3">C-type cytochrome biogenesis protein CcmI</fullName>
    </submittedName>
</protein>
<keyword evidence="2" id="KW-0812">Transmembrane</keyword>
<dbReference type="RefSeq" id="WP_174139526.1">
    <property type="nucleotide sequence ID" value="NZ_JABUFE010000012.1"/>
</dbReference>
<reference evidence="3 4" key="1">
    <citation type="submission" date="2020-06" db="EMBL/GenBank/DDBJ databases">
        <title>Sulfitobacter algicola sp. nov., isolated from green algae.</title>
        <authorList>
            <person name="Wang C."/>
        </authorList>
    </citation>
    <scope>NUCLEOTIDE SEQUENCE [LARGE SCALE GENOMIC DNA]</scope>
    <source>
        <strain evidence="3 4">1151</strain>
    </source>
</reference>
<keyword evidence="2" id="KW-1133">Transmembrane helix</keyword>
<evidence type="ECO:0000256" key="2">
    <source>
        <dbReference type="SAM" id="Phobius"/>
    </source>
</evidence>
<proteinExistence type="predicted"/>
<feature type="transmembrane region" description="Helical" evidence="2">
    <location>
        <begin position="96"/>
        <end position="116"/>
    </location>
</feature>
<evidence type="ECO:0000256" key="1">
    <source>
        <dbReference type="ARBA" id="ARBA00022748"/>
    </source>
</evidence>
<accession>A0ABX2ITZ3</accession>
<evidence type="ECO:0000313" key="3">
    <source>
        <dbReference type="EMBL" id="NSX56371.1"/>
    </source>
</evidence>
<keyword evidence="4" id="KW-1185">Reference proteome</keyword>
<evidence type="ECO:0000313" key="4">
    <source>
        <dbReference type="Proteomes" id="UP000777935"/>
    </source>
</evidence>